<dbReference type="AlphaFoldDB" id="A0A7I4Z2K2"/>
<dbReference type="Gene3D" id="3.60.10.10">
    <property type="entry name" value="Endonuclease/exonuclease/phosphatase"/>
    <property type="match status" value="1"/>
</dbReference>
<sequence>MTDEVFEVTNRQKYYLFSAYASQTEPRTTLWYTLDEKTAEVPLQEDIPVADDLNATIDYSCHGGFMGRHIDGERIFEYTDSHNLAIVSTKFRERDYHLVTFYSGENRSQIDFVFARRSEARNRNEDNETVATQHRPVIGTLKIVPPKSKLAERCEPTRIKWWHLKEEDAPIVYRILLPAVTTVNETWKGAAEAITRDARSENGMAKSGRERLIGKYGCG</sequence>
<dbReference type="Proteomes" id="UP000025227">
    <property type="component" value="Unplaced"/>
</dbReference>
<dbReference type="OrthoDB" id="5856395at2759"/>
<evidence type="ECO:0000313" key="1">
    <source>
        <dbReference type="Proteomes" id="UP000025227"/>
    </source>
</evidence>
<reference evidence="2" key="1">
    <citation type="submission" date="2020-12" db="UniProtKB">
        <authorList>
            <consortium name="WormBaseParasite"/>
        </authorList>
    </citation>
    <scope>IDENTIFICATION</scope>
    <source>
        <strain evidence="2">MHco3</strain>
    </source>
</reference>
<proteinExistence type="predicted"/>
<protein>
    <submittedName>
        <fullName evidence="2">Peptidase_S9_N domain-containing protein</fullName>
    </submittedName>
</protein>
<dbReference type="WBParaSite" id="HCON_00183360-00001">
    <property type="protein sequence ID" value="HCON_00183360-00001"/>
    <property type="gene ID" value="HCON_00183360"/>
</dbReference>
<evidence type="ECO:0000313" key="2">
    <source>
        <dbReference type="WBParaSite" id="HCON_00183360-00001"/>
    </source>
</evidence>
<dbReference type="InterPro" id="IPR036691">
    <property type="entry name" value="Endo/exonu/phosph_ase_sf"/>
</dbReference>
<keyword evidence="1" id="KW-1185">Reference proteome</keyword>
<accession>A0A7I4Z2K2</accession>
<name>A0A7I4Z2K2_HAECO</name>
<organism evidence="1 2">
    <name type="scientific">Haemonchus contortus</name>
    <name type="common">Barber pole worm</name>
    <dbReference type="NCBI Taxonomy" id="6289"/>
    <lineage>
        <taxon>Eukaryota</taxon>
        <taxon>Metazoa</taxon>
        <taxon>Ecdysozoa</taxon>
        <taxon>Nematoda</taxon>
        <taxon>Chromadorea</taxon>
        <taxon>Rhabditida</taxon>
        <taxon>Rhabditina</taxon>
        <taxon>Rhabditomorpha</taxon>
        <taxon>Strongyloidea</taxon>
        <taxon>Trichostrongylidae</taxon>
        <taxon>Haemonchus</taxon>
    </lineage>
</organism>